<accession>A0A087E6F3</accession>
<protein>
    <recommendedName>
        <fullName evidence="4">DUF2530 domain-containing protein</fullName>
    </recommendedName>
</protein>
<keyword evidence="1" id="KW-1133">Transmembrane helix</keyword>
<gene>
    <name evidence="2" type="ORF">THER5_0814</name>
</gene>
<keyword evidence="1" id="KW-0812">Transmembrane</keyword>
<organism evidence="2 3">
    <name type="scientific">Bifidobacterium thermacidophilum subsp. thermacidophilum</name>
    <dbReference type="NCBI Taxonomy" id="79262"/>
    <lineage>
        <taxon>Bacteria</taxon>
        <taxon>Bacillati</taxon>
        <taxon>Actinomycetota</taxon>
        <taxon>Actinomycetes</taxon>
        <taxon>Bifidobacteriales</taxon>
        <taxon>Bifidobacteriaceae</taxon>
        <taxon>Bifidobacterium</taxon>
    </lineage>
</organism>
<evidence type="ECO:0008006" key="4">
    <source>
        <dbReference type="Google" id="ProtNLM"/>
    </source>
</evidence>
<dbReference type="EMBL" id="JGZT01000005">
    <property type="protein sequence ID" value="KFJ03354.1"/>
    <property type="molecule type" value="Genomic_DNA"/>
</dbReference>
<keyword evidence="1" id="KW-0472">Membrane</keyword>
<sequence length="84" mass="9417">MKLAPIFDPAARRPSPKPARVDLRKVFLIGTAVWMAALIVCAMLLALHVPALKELVVCVAGVLVGIILLVWEHFDRWDYRRLGK</sequence>
<dbReference type="OrthoDB" id="3243101at2"/>
<dbReference type="AlphaFoldDB" id="A0A087E6F3"/>
<feature type="transmembrane region" description="Helical" evidence="1">
    <location>
        <begin position="55"/>
        <end position="74"/>
    </location>
</feature>
<dbReference type="RefSeq" id="WP_029575875.1">
    <property type="nucleotide sequence ID" value="NZ_JGZT01000005.1"/>
</dbReference>
<name>A0A087E6F3_9BIFI</name>
<comment type="caution">
    <text evidence="2">The sequence shown here is derived from an EMBL/GenBank/DDBJ whole genome shotgun (WGS) entry which is preliminary data.</text>
</comment>
<dbReference type="Proteomes" id="UP000029003">
    <property type="component" value="Unassembled WGS sequence"/>
</dbReference>
<evidence type="ECO:0000256" key="1">
    <source>
        <dbReference type="SAM" id="Phobius"/>
    </source>
</evidence>
<evidence type="ECO:0000313" key="3">
    <source>
        <dbReference type="Proteomes" id="UP000029003"/>
    </source>
</evidence>
<feature type="transmembrane region" description="Helical" evidence="1">
    <location>
        <begin position="26"/>
        <end position="49"/>
    </location>
</feature>
<evidence type="ECO:0000313" key="2">
    <source>
        <dbReference type="EMBL" id="KFJ03354.1"/>
    </source>
</evidence>
<proteinExistence type="predicted"/>
<reference evidence="2 3" key="1">
    <citation type="submission" date="2014-03" db="EMBL/GenBank/DDBJ databases">
        <title>Genomics of Bifidobacteria.</title>
        <authorList>
            <person name="Ventura M."/>
            <person name="Milani C."/>
            <person name="Lugli G.A."/>
        </authorList>
    </citation>
    <scope>NUCLEOTIDE SEQUENCE [LARGE SCALE GENOMIC DNA]</scope>
    <source>
        <strain evidence="2 3">LMG 21395</strain>
    </source>
</reference>